<evidence type="ECO:0000313" key="2">
    <source>
        <dbReference type="Proteomes" id="UP001382455"/>
    </source>
</evidence>
<dbReference type="InterPro" id="IPR036286">
    <property type="entry name" value="LexA/Signal_pep-like_sf"/>
</dbReference>
<dbReference type="NCBIfam" id="TIGR02754">
    <property type="entry name" value="sod_Ni_protease"/>
    <property type="match status" value="1"/>
</dbReference>
<dbReference type="RefSeq" id="WP_010561425.1">
    <property type="nucleotide sequence ID" value="NZ_CP023398.1"/>
</dbReference>
<sequence>MFGLSINKVTGNSMSPAIMPNNYVLLHSFGSMKHLKKGQIVKVAHPIFGAIIQRIAYQDKNGLYWLAGDDPNSLACCQIGPISAEQIIGVMICNLR</sequence>
<dbReference type="GO" id="GO:0006508">
    <property type="term" value="P:proteolysis"/>
    <property type="evidence" value="ECO:0007669"/>
    <property type="project" value="UniProtKB-KW"/>
</dbReference>
<dbReference type="Gene3D" id="2.10.109.10">
    <property type="entry name" value="Umud Fragment, subunit A"/>
    <property type="match status" value="1"/>
</dbReference>
<protein>
    <submittedName>
        <fullName evidence="1">Nickel-type superoxide dismutase maturation protease</fullName>
    </submittedName>
</protein>
<comment type="caution">
    <text evidence="1">The sequence shown here is derived from an EMBL/GenBank/DDBJ whole genome shotgun (WGS) entry which is preliminary data.</text>
</comment>
<gene>
    <name evidence="1" type="primary">sodX</name>
    <name evidence="1" type="ORF">WAE96_13740</name>
</gene>
<dbReference type="EMBL" id="JBAWKS010000001">
    <property type="protein sequence ID" value="MEI4550728.1"/>
    <property type="molecule type" value="Genomic_DNA"/>
</dbReference>
<evidence type="ECO:0000313" key="1">
    <source>
        <dbReference type="EMBL" id="MEI4550728.1"/>
    </source>
</evidence>
<dbReference type="SUPFAM" id="SSF51306">
    <property type="entry name" value="LexA/Signal peptidase"/>
    <property type="match status" value="1"/>
</dbReference>
<keyword evidence="1" id="KW-0645">Protease</keyword>
<dbReference type="InterPro" id="IPR014124">
    <property type="entry name" value="Pept_S26A_Sod_Ni_maturase"/>
</dbReference>
<accession>A0ABU8EUW6</accession>
<keyword evidence="1" id="KW-0378">Hydrolase</keyword>
<keyword evidence="2" id="KW-1185">Reference proteome</keyword>
<dbReference type="Proteomes" id="UP001382455">
    <property type="component" value="Unassembled WGS sequence"/>
</dbReference>
<dbReference type="GO" id="GO:0008233">
    <property type="term" value="F:peptidase activity"/>
    <property type="evidence" value="ECO:0007669"/>
    <property type="project" value="UniProtKB-KW"/>
</dbReference>
<organism evidence="1 2">
    <name type="scientific">Pseudoalteromonas spongiae</name>
    <dbReference type="NCBI Taxonomy" id="298657"/>
    <lineage>
        <taxon>Bacteria</taxon>
        <taxon>Pseudomonadati</taxon>
        <taxon>Pseudomonadota</taxon>
        <taxon>Gammaproteobacteria</taxon>
        <taxon>Alteromonadales</taxon>
        <taxon>Pseudoalteromonadaceae</taxon>
        <taxon>Pseudoalteromonas</taxon>
    </lineage>
</organism>
<reference evidence="1 2" key="1">
    <citation type="submission" date="2023-12" db="EMBL/GenBank/DDBJ databases">
        <title>Friends and Foes: Symbiotic and Algicidal bacterial influence on Karenia brevis blooms.</title>
        <authorList>
            <person name="Fei C."/>
            <person name="Mohamed A.R."/>
            <person name="Booker A."/>
            <person name="Arshad M."/>
            <person name="Klass S."/>
            <person name="Ahn S."/>
            <person name="Gilbert P.M."/>
            <person name="Heil C.A."/>
            <person name="Martinez J.M."/>
            <person name="Amin S.A."/>
        </authorList>
    </citation>
    <scope>NUCLEOTIDE SEQUENCE [LARGE SCALE GENOMIC DNA]</scope>
    <source>
        <strain evidence="1 2">CE15</strain>
    </source>
</reference>
<name>A0ABU8EUW6_9GAMM</name>
<proteinExistence type="predicted"/>
<dbReference type="CDD" id="cd06462">
    <property type="entry name" value="Peptidase_S24_S26"/>
    <property type="match status" value="1"/>
</dbReference>